<comment type="caution">
    <text evidence="2">The sequence shown here is derived from an EMBL/GenBank/DDBJ whole genome shotgun (WGS) entry which is preliminary data.</text>
</comment>
<keyword evidence="1" id="KW-0472">Membrane</keyword>
<dbReference type="AlphaFoldDB" id="A0A0M3SJS1"/>
<protein>
    <submittedName>
        <fullName evidence="2">Bacteriocin immunity protein</fullName>
    </submittedName>
</protein>
<reference evidence="2 5" key="3">
    <citation type="submission" date="2019-10" db="EMBL/GenBank/DDBJ databases">
        <title>Streptococcus mitis of the oral and urogenital tracts.</title>
        <authorList>
            <person name="Price T."/>
            <person name="Mores C.R."/>
            <person name="Putonti C."/>
            <person name="Wolfe A.J."/>
        </authorList>
    </citation>
    <scope>NUCLEOTIDE SEQUENCE [LARGE SCALE GENOMIC DNA]</scope>
    <source>
        <strain evidence="2 5">SM10</strain>
    </source>
</reference>
<gene>
    <name evidence="3" type="ORF">B7693_03515</name>
    <name evidence="2" type="ORF">GEZ84_08475</name>
</gene>
<evidence type="ECO:0000313" key="2">
    <source>
        <dbReference type="EMBL" id="MQQ30384.1"/>
    </source>
</evidence>
<evidence type="ECO:0000313" key="4">
    <source>
        <dbReference type="Proteomes" id="UP000193388"/>
    </source>
</evidence>
<dbReference type="Proteomes" id="UP000438885">
    <property type="component" value="Unassembled WGS sequence"/>
</dbReference>
<dbReference type="EMBL" id="WIJP01000013">
    <property type="protein sequence ID" value="MQQ30384.1"/>
    <property type="molecule type" value="Genomic_DNA"/>
</dbReference>
<reference evidence="3 4" key="1">
    <citation type="journal article" date="2016" name="Eur. J. Clin. Microbiol. Infect. Dis.">
        <title>Whole genome sequencing as a tool for phylogenetic analysis of clinical strains of Mitis group streptococci.</title>
        <authorList>
            <person name="Rasmussen L.H."/>
            <person name="Dargis R."/>
            <person name="Hojholt K."/>
            <person name="Christensen J.J."/>
            <person name="Skovgaard O."/>
            <person name="Justesen U.S."/>
            <person name="Rosenvinge F.S."/>
            <person name="Moser C."/>
            <person name="Lukjancenko O."/>
            <person name="Rasmussen S."/>
            <person name="Nielsen X.C."/>
        </authorList>
    </citation>
    <scope>NUCLEOTIDE SEQUENCE [LARGE SCALE GENOMIC DNA]</scope>
    <source>
        <strain evidence="3 4">B_5756_13</strain>
    </source>
</reference>
<dbReference type="OrthoDB" id="2224534at2"/>
<evidence type="ECO:0000256" key="1">
    <source>
        <dbReference type="SAM" id="Phobius"/>
    </source>
</evidence>
<dbReference type="Proteomes" id="UP000193388">
    <property type="component" value="Unassembled WGS sequence"/>
</dbReference>
<name>A0A0M3SJS1_STRMT</name>
<feature type="transmembrane region" description="Helical" evidence="1">
    <location>
        <begin position="12"/>
        <end position="32"/>
    </location>
</feature>
<feature type="transmembrane region" description="Helical" evidence="1">
    <location>
        <begin position="44"/>
        <end position="60"/>
    </location>
</feature>
<organism evidence="2 5">
    <name type="scientific">Streptococcus mitis</name>
    <dbReference type="NCBI Taxonomy" id="28037"/>
    <lineage>
        <taxon>Bacteria</taxon>
        <taxon>Bacillati</taxon>
        <taxon>Bacillota</taxon>
        <taxon>Bacilli</taxon>
        <taxon>Lactobacillales</taxon>
        <taxon>Streptococcaceae</taxon>
        <taxon>Streptococcus</taxon>
        <taxon>Streptococcus mitis group</taxon>
    </lineage>
</organism>
<accession>A0A0M3SJS1</accession>
<evidence type="ECO:0000313" key="5">
    <source>
        <dbReference type="Proteomes" id="UP000438885"/>
    </source>
</evidence>
<keyword evidence="1" id="KW-1133">Transmembrane helix</keyword>
<keyword evidence="1" id="KW-0812">Transmembrane</keyword>
<sequence>MKFVKLMLKIWPELMVLLSSISYTIIRLVADVNKLPLPTWFDDFNIPTISLFLMVFILLYRSKGEKNG</sequence>
<proteinExistence type="predicted"/>
<reference evidence="3" key="2">
    <citation type="submission" date="2017-04" db="EMBL/GenBank/DDBJ databases">
        <authorList>
            <person name="Afonso C.L."/>
            <person name="Miller P.J."/>
            <person name="Scott M.A."/>
            <person name="Spackman E."/>
            <person name="Goraichik I."/>
            <person name="Dimitrov K.M."/>
            <person name="Suarez D.L."/>
            <person name="Swayne D.E."/>
        </authorList>
    </citation>
    <scope>NUCLEOTIDE SEQUENCE</scope>
    <source>
        <strain evidence="3">B_5756_13</strain>
    </source>
</reference>
<evidence type="ECO:0000313" key="3">
    <source>
        <dbReference type="EMBL" id="ORP03619.1"/>
    </source>
</evidence>
<dbReference type="EMBL" id="NCVM01000025">
    <property type="protein sequence ID" value="ORP03619.1"/>
    <property type="molecule type" value="Genomic_DNA"/>
</dbReference>